<dbReference type="Gene3D" id="2.130.10.10">
    <property type="entry name" value="YVTN repeat-like/Quinoprotein amine dehydrogenase"/>
    <property type="match status" value="1"/>
</dbReference>
<accession>A0A2W1B030</accession>
<dbReference type="InterPro" id="IPR001680">
    <property type="entry name" value="WD40_rpt"/>
</dbReference>
<keyword evidence="1" id="KW-0597">Phosphoprotein</keyword>
<feature type="repeat" description="WD" evidence="4">
    <location>
        <begin position="125"/>
        <end position="167"/>
    </location>
</feature>
<sequence length="234" mass="25720">MKEIMFPQFLYVFRHVLASGSADNTVLLWDLDQGTPHTKIKCFEDKVQSVSFHPFEAQTLLSGACDGSARVSDCRSPDAHRAWSLGPEIERVTWNVQNPFCFAMSNNTGKVAYVDCRQDTPLWTLDAHEKEVTGLILSESVPGLMVTLSTDQKMKTWDISGAAPVQVSERTCRVGAALCGAACPDAPHSVAVGGDNKQNYIEMVDLNISEQYTERFGSRPLLKPAVPAPDPMET</sequence>
<dbReference type="Pfam" id="PF00400">
    <property type="entry name" value="WD40"/>
    <property type="match status" value="2"/>
</dbReference>
<dbReference type="PROSITE" id="PS50082">
    <property type="entry name" value="WD_REPEATS_2"/>
    <property type="match status" value="2"/>
</dbReference>
<feature type="repeat" description="WD" evidence="4">
    <location>
        <begin position="17"/>
        <end position="39"/>
    </location>
</feature>
<dbReference type="InterPro" id="IPR019775">
    <property type="entry name" value="WD40_repeat_CS"/>
</dbReference>
<dbReference type="PANTHER" id="PTHR14091">
    <property type="entry name" value="PERIODIC TRYPTOPHAN PROTEIN 1"/>
    <property type="match status" value="1"/>
</dbReference>
<evidence type="ECO:0000256" key="1">
    <source>
        <dbReference type="ARBA" id="ARBA00022553"/>
    </source>
</evidence>
<proteinExistence type="predicted"/>
<dbReference type="EMBL" id="KZ150539">
    <property type="protein sequence ID" value="PZC70579.1"/>
    <property type="molecule type" value="Genomic_DNA"/>
</dbReference>
<dbReference type="PANTHER" id="PTHR14091:SF0">
    <property type="entry name" value="PERIODIC TRYPTOPHAN PROTEIN 1 HOMOLOG"/>
    <property type="match status" value="1"/>
</dbReference>
<reference evidence="5 6" key="1">
    <citation type="journal article" date="2017" name="BMC Biol.">
        <title>Genomic innovations, transcriptional plasticity and gene loss underlying the evolution and divergence of two highly polyphagous and invasive Helicoverpa pest species.</title>
        <authorList>
            <person name="Pearce S.L."/>
            <person name="Clarke D.F."/>
            <person name="East P.D."/>
            <person name="Elfekih S."/>
            <person name="Gordon K.H."/>
            <person name="Jermiin L.S."/>
            <person name="McGaughran A."/>
            <person name="Oakeshott J.G."/>
            <person name="Papanikolaou A."/>
            <person name="Perera O.P."/>
            <person name="Rane R.V."/>
            <person name="Richards S."/>
            <person name="Tay W.T."/>
            <person name="Walsh T.K."/>
            <person name="Anderson A."/>
            <person name="Anderson C.J."/>
            <person name="Asgari S."/>
            <person name="Board P.G."/>
            <person name="Bretschneider A."/>
            <person name="Campbell P.M."/>
            <person name="Chertemps T."/>
            <person name="Christeller J.T."/>
            <person name="Coppin C.W."/>
            <person name="Downes S.J."/>
            <person name="Duan G."/>
            <person name="Farnsworth C.A."/>
            <person name="Good R.T."/>
            <person name="Han L.B."/>
            <person name="Han Y.C."/>
            <person name="Hatje K."/>
            <person name="Horne I."/>
            <person name="Huang Y.P."/>
            <person name="Hughes D.S."/>
            <person name="Jacquin-Joly E."/>
            <person name="James W."/>
            <person name="Jhangiani S."/>
            <person name="Kollmar M."/>
            <person name="Kuwar S.S."/>
            <person name="Li S."/>
            <person name="Liu N.Y."/>
            <person name="Maibeche M.T."/>
            <person name="Miller J.R."/>
            <person name="Montagne N."/>
            <person name="Perry T."/>
            <person name="Qu J."/>
            <person name="Song S.V."/>
            <person name="Sutton G.G."/>
            <person name="Vogel H."/>
            <person name="Walenz B.P."/>
            <person name="Xu W."/>
            <person name="Zhang H.J."/>
            <person name="Zou Z."/>
            <person name="Batterham P."/>
            <person name="Edwards O.R."/>
            <person name="Feyereisen R."/>
            <person name="Gibbs R.A."/>
            <person name="Heckel D.G."/>
            <person name="McGrath A."/>
            <person name="Robin C."/>
            <person name="Scherer S.E."/>
            <person name="Worley K.C."/>
            <person name="Wu Y.D."/>
        </authorList>
    </citation>
    <scope>NUCLEOTIDE SEQUENCE [LARGE SCALE GENOMIC DNA]</scope>
    <source>
        <strain evidence="5">Harm_GR_Male_#8</strain>
        <tissue evidence="5">Whole organism</tissue>
    </source>
</reference>
<organism evidence="5 6">
    <name type="scientific">Helicoverpa armigera</name>
    <name type="common">Cotton bollworm</name>
    <name type="synonym">Heliothis armigera</name>
    <dbReference type="NCBI Taxonomy" id="29058"/>
    <lineage>
        <taxon>Eukaryota</taxon>
        <taxon>Metazoa</taxon>
        <taxon>Ecdysozoa</taxon>
        <taxon>Arthropoda</taxon>
        <taxon>Hexapoda</taxon>
        <taxon>Insecta</taxon>
        <taxon>Pterygota</taxon>
        <taxon>Neoptera</taxon>
        <taxon>Endopterygota</taxon>
        <taxon>Lepidoptera</taxon>
        <taxon>Glossata</taxon>
        <taxon>Ditrysia</taxon>
        <taxon>Noctuoidea</taxon>
        <taxon>Noctuidae</taxon>
        <taxon>Heliothinae</taxon>
        <taxon>Helicoverpa</taxon>
    </lineage>
</organism>
<keyword evidence="3" id="KW-0677">Repeat</keyword>
<evidence type="ECO:0000313" key="6">
    <source>
        <dbReference type="Proteomes" id="UP000249218"/>
    </source>
</evidence>
<evidence type="ECO:0000256" key="4">
    <source>
        <dbReference type="PROSITE-ProRule" id="PRU00221"/>
    </source>
</evidence>
<gene>
    <name evidence="5" type="primary">HaOG215587</name>
    <name evidence="5" type="ORF">B5X24_HaOG215587</name>
</gene>
<dbReference type="SMART" id="SM00320">
    <property type="entry name" value="WD40"/>
    <property type="match status" value="3"/>
</dbReference>
<dbReference type="InterPro" id="IPR044285">
    <property type="entry name" value="PWP1"/>
</dbReference>
<dbReference type="PROSITE" id="PS00678">
    <property type="entry name" value="WD_REPEATS_1"/>
    <property type="match status" value="1"/>
</dbReference>
<keyword evidence="2 4" id="KW-0853">WD repeat</keyword>
<dbReference type="GO" id="GO:0005634">
    <property type="term" value="C:nucleus"/>
    <property type="evidence" value="ECO:0007669"/>
    <property type="project" value="TreeGrafter"/>
</dbReference>
<dbReference type="AlphaFoldDB" id="A0A2W1B030"/>
<evidence type="ECO:0000256" key="2">
    <source>
        <dbReference type="ARBA" id="ARBA00022574"/>
    </source>
</evidence>
<dbReference type="SUPFAM" id="SSF50978">
    <property type="entry name" value="WD40 repeat-like"/>
    <property type="match status" value="1"/>
</dbReference>
<dbReference type="OrthoDB" id="270624at2759"/>
<dbReference type="Proteomes" id="UP000249218">
    <property type="component" value="Unassembled WGS sequence"/>
</dbReference>
<dbReference type="InterPro" id="IPR036322">
    <property type="entry name" value="WD40_repeat_dom_sf"/>
</dbReference>
<dbReference type="GO" id="GO:0006364">
    <property type="term" value="P:rRNA processing"/>
    <property type="evidence" value="ECO:0007669"/>
    <property type="project" value="InterPro"/>
</dbReference>
<keyword evidence="6" id="KW-1185">Reference proteome</keyword>
<protein>
    <submittedName>
        <fullName evidence="5">Uncharacterized protein</fullName>
    </submittedName>
</protein>
<evidence type="ECO:0000313" key="5">
    <source>
        <dbReference type="EMBL" id="PZC70579.1"/>
    </source>
</evidence>
<dbReference type="InterPro" id="IPR015943">
    <property type="entry name" value="WD40/YVTN_repeat-like_dom_sf"/>
</dbReference>
<name>A0A2W1B030_HELAM</name>
<evidence type="ECO:0000256" key="3">
    <source>
        <dbReference type="ARBA" id="ARBA00022737"/>
    </source>
</evidence>